<evidence type="ECO:0000313" key="10">
    <source>
        <dbReference type="EMBL" id="KAF7938635.1"/>
    </source>
</evidence>
<feature type="transmembrane region" description="Helical" evidence="8">
    <location>
        <begin position="265"/>
        <end position="286"/>
    </location>
</feature>
<feature type="transmembrane region" description="Helical" evidence="8">
    <location>
        <begin position="306"/>
        <end position="327"/>
    </location>
</feature>
<feature type="transmembrane region" description="Helical" evidence="8">
    <location>
        <begin position="407"/>
        <end position="426"/>
    </location>
</feature>
<organism evidence="10 11">
    <name type="scientific">Botrytis deweyae</name>
    <dbReference type="NCBI Taxonomy" id="2478750"/>
    <lineage>
        <taxon>Eukaryota</taxon>
        <taxon>Fungi</taxon>
        <taxon>Dikarya</taxon>
        <taxon>Ascomycota</taxon>
        <taxon>Pezizomycotina</taxon>
        <taxon>Leotiomycetes</taxon>
        <taxon>Helotiales</taxon>
        <taxon>Sclerotiniaceae</taxon>
        <taxon>Botrytis</taxon>
    </lineage>
</organism>
<dbReference type="Gene3D" id="1.20.1740.10">
    <property type="entry name" value="Amino acid/polyamine transporter I"/>
    <property type="match status" value="1"/>
</dbReference>
<dbReference type="InterPro" id="IPR004840">
    <property type="entry name" value="Amino_acid_permease_CS"/>
</dbReference>
<evidence type="ECO:0000256" key="6">
    <source>
        <dbReference type="ARBA" id="ARBA00022989"/>
    </source>
</evidence>
<dbReference type="PROSITE" id="PS00218">
    <property type="entry name" value="AMINO_ACID_PERMEASE_1"/>
    <property type="match status" value="1"/>
</dbReference>
<dbReference type="EMBL" id="RCSX01000002">
    <property type="protein sequence ID" value="KAF7938635.1"/>
    <property type="molecule type" value="Genomic_DNA"/>
</dbReference>
<protein>
    <recommendedName>
        <fullName evidence="9">Amino acid permease/ SLC12A domain-containing protein</fullName>
    </recommendedName>
</protein>
<comment type="subcellular location">
    <subcellularLocation>
        <location evidence="1">Cell membrane</location>
        <topology evidence="1">Multi-pass membrane protein</topology>
    </subcellularLocation>
</comment>
<dbReference type="InterPro" id="IPR050524">
    <property type="entry name" value="APC_YAT"/>
</dbReference>
<accession>A0ABQ7J060</accession>
<feature type="transmembrane region" description="Helical" evidence="8">
    <location>
        <begin position="87"/>
        <end position="108"/>
    </location>
</feature>
<feature type="domain" description="Amino acid permease/ SLC12A" evidence="9">
    <location>
        <begin position="83"/>
        <end position="543"/>
    </location>
</feature>
<feature type="transmembrane region" description="Helical" evidence="8">
    <location>
        <begin position="522"/>
        <end position="540"/>
    </location>
</feature>
<keyword evidence="3" id="KW-1003">Cell membrane</keyword>
<feature type="transmembrane region" description="Helical" evidence="8">
    <location>
        <begin position="432"/>
        <end position="456"/>
    </location>
</feature>
<evidence type="ECO:0000256" key="7">
    <source>
        <dbReference type="ARBA" id="ARBA00023136"/>
    </source>
</evidence>
<keyword evidence="4 8" id="KW-0812">Transmembrane</keyword>
<dbReference type="PANTHER" id="PTHR43341">
    <property type="entry name" value="AMINO ACID PERMEASE"/>
    <property type="match status" value="1"/>
</dbReference>
<evidence type="ECO:0000256" key="8">
    <source>
        <dbReference type="SAM" id="Phobius"/>
    </source>
</evidence>
<keyword evidence="7 8" id="KW-0472">Membrane</keyword>
<keyword evidence="6 8" id="KW-1133">Transmembrane helix</keyword>
<comment type="caution">
    <text evidence="10">The sequence shown here is derived from an EMBL/GenBank/DDBJ whole genome shotgun (WGS) entry which is preliminary data.</text>
</comment>
<evidence type="ECO:0000256" key="3">
    <source>
        <dbReference type="ARBA" id="ARBA00022475"/>
    </source>
</evidence>
<keyword evidence="11" id="KW-1185">Reference proteome</keyword>
<evidence type="ECO:0000313" key="11">
    <source>
        <dbReference type="Proteomes" id="UP000783213"/>
    </source>
</evidence>
<feature type="transmembrane region" description="Helical" evidence="8">
    <location>
        <begin position="223"/>
        <end position="245"/>
    </location>
</feature>
<evidence type="ECO:0000256" key="4">
    <source>
        <dbReference type="ARBA" id="ARBA00022692"/>
    </source>
</evidence>
<dbReference type="RefSeq" id="XP_038814856.1">
    <property type="nucleotide sequence ID" value="XM_038948590.1"/>
</dbReference>
<gene>
    <name evidence="10" type="ORF">EAE98_000973</name>
</gene>
<dbReference type="NCBIfam" id="TIGR00913">
    <property type="entry name" value="2A0310"/>
    <property type="match status" value="1"/>
</dbReference>
<dbReference type="InterPro" id="IPR004762">
    <property type="entry name" value="Amino_acid_permease_fungi"/>
</dbReference>
<name>A0ABQ7J060_9HELO</name>
<evidence type="ECO:0000256" key="1">
    <source>
        <dbReference type="ARBA" id="ARBA00004651"/>
    </source>
</evidence>
<reference evidence="10 11" key="1">
    <citation type="journal article" date="2020" name="Genome Biol. Evol.">
        <title>Comparative genomics of Sclerotiniaceae.</title>
        <authorList>
            <person name="Valero Jimenez C.A."/>
            <person name="Steentjes M."/>
            <person name="Scholten O.E."/>
            <person name="Van Kan J.A.L."/>
        </authorList>
    </citation>
    <scope>NUCLEOTIDE SEQUENCE [LARGE SCALE GENOMIC DNA]</scope>
    <source>
        <strain evidence="10 11">B1</strain>
    </source>
</reference>
<dbReference type="GeneID" id="62227747"/>
<feature type="transmembrane region" description="Helical" evidence="8">
    <location>
        <begin position="192"/>
        <end position="211"/>
    </location>
</feature>
<keyword evidence="5" id="KW-0029">Amino-acid transport</keyword>
<dbReference type="InterPro" id="IPR004841">
    <property type="entry name" value="AA-permease/SLC12A_dom"/>
</dbReference>
<feature type="transmembrane region" description="Helical" evidence="8">
    <location>
        <begin position="364"/>
        <end position="386"/>
    </location>
</feature>
<proteinExistence type="predicted"/>
<feature type="transmembrane region" description="Helical" evidence="8">
    <location>
        <begin position="114"/>
        <end position="141"/>
    </location>
</feature>
<evidence type="ECO:0000259" key="9">
    <source>
        <dbReference type="Pfam" id="PF00324"/>
    </source>
</evidence>
<evidence type="ECO:0000256" key="2">
    <source>
        <dbReference type="ARBA" id="ARBA00022448"/>
    </source>
</evidence>
<feature type="transmembrane region" description="Helical" evidence="8">
    <location>
        <begin position="477"/>
        <end position="502"/>
    </location>
</feature>
<keyword evidence="2" id="KW-0813">Transport</keyword>
<sequence length="592" mass="64222">MVDPAMKMEKVYATTSSTIVPLLMRPKETRKFPTKAFDNFRSDAQKNAGPTIFVGTNGRTYNDKAAASNIANTHLVRILKGRHLQMLAIGGSIGTGLFVSSGAALATGGPGSLLIAYLLMGGMLFCTVQALGEMAVTFPVAGSFSTFATRFIDPAWGFATGWNYAIQCLIIMPVEIIAAAITLEFWSTSIPTWASITIFLVAVTFISLCGIKTFGEAEYAFSILKVTAIIGFIILGAVINCTGTPKTGYIGGMYWTNPGAFNHGFKGFCNILVTAAFSFAGTELVALAAAETYNPSKSLPTAIKQVFWRIVLFYILSITIIGLLVPYNSPSLISASNASTNKASPFIIAIQSAGITGLDSVMNVVILIAVLSVANSCVFGSSRLLASLAAQGQAPRPLAYIDRKGRPLVAIAIASAFGLLAYLYVSPAGNSAFTWLLALSGLSSLFTWGTICYSHIRFRKAWAQQGHSADSLIYRSPVGTIGSWIGLGMIVLVLIAQFWVAVDPIGNVHTGINTKISSFFEAYLAMPVVLIFYAGYKLWYRTRWMKIEDIDLRTGRNEVDAGMLYRGSRGWQRREMEMEEWPMWKRIYKLLC</sequence>
<evidence type="ECO:0000256" key="5">
    <source>
        <dbReference type="ARBA" id="ARBA00022970"/>
    </source>
</evidence>
<dbReference type="PANTHER" id="PTHR43341:SF1">
    <property type="entry name" value="GENERAL AMINO-ACID PERMEASE GAP1"/>
    <property type="match status" value="1"/>
</dbReference>
<feature type="transmembrane region" description="Helical" evidence="8">
    <location>
        <begin position="162"/>
        <end position="186"/>
    </location>
</feature>
<dbReference type="Pfam" id="PF00324">
    <property type="entry name" value="AA_permease"/>
    <property type="match status" value="1"/>
</dbReference>
<dbReference type="Proteomes" id="UP000783213">
    <property type="component" value="Unassembled WGS sequence"/>
</dbReference>